<dbReference type="InterPro" id="IPR048020">
    <property type="entry name" value="Transpos_IS3"/>
</dbReference>
<dbReference type="InterPro" id="IPR025948">
    <property type="entry name" value="HTH-like_dom"/>
</dbReference>
<dbReference type="GO" id="GO:0003676">
    <property type="term" value="F:nucleic acid binding"/>
    <property type="evidence" value="ECO:0007669"/>
    <property type="project" value="InterPro"/>
</dbReference>
<comment type="caution">
    <text evidence="3">The sequence shown here is derived from an EMBL/GenBank/DDBJ whole genome shotgun (WGS) entry which is preliminary data.</text>
</comment>
<evidence type="ECO:0000313" key="3">
    <source>
        <dbReference type="EMBL" id="MBB5473278.1"/>
    </source>
</evidence>
<reference evidence="3 4" key="1">
    <citation type="submission" date="2020-08" db="EMBL/GenBank/DDBJ databases">
        <title>Sequencing the genomes of 1000 actinobacteria strains.</title>
        <authorList>
            <person name="Klenk H.-P."/>
        </authorList>
    </citation>
    <scope>NUCLEOTIDE SEQUENCE [LARGE SCALE GENOMIC DNA]</scope>
    <source>
        <strain evidence="3 4">DSM 9581</strain>
    </source>
</reference>
<name>A0A7W8SE17_9CELL</name>
<evidence type="ECO:0000256" key="1">
    <source>
        <dbReference type="ARBA" id="ARBA00002286"/>
    </source>
</evidence>
<dbReference type="InterPro" id="IPR036397">
    <property type="entry name" value="RNaseH_sf"/>
</dbReference>
<dbReference type="NCBIfam" id="NF033516">
    <property type="entry name" value="transpos_IS3"/>
    <property type="match status" value="1"/>
</dbReference>
<dbReference type="EMBL" id="JACHDN010000001">
    <property type="protein sequence ID" value="MBB5473278.1"/>
    <property type="molecule type" value="Genomic_DNA"/>
</dbReference>
<accession>A0A7W8SE17</accession>
<dbReference type="Pfam" id="PF13276">
    <property type="entry name" value="HTH_21"/>
    <property type="match status" value="1"/>
</dbReference>
<dbReference type="InterPro" id="IPR050900">
    <property type="entry name" value="Transposase_IS3/IS150/IS904"/>
</dbReference>
<dbReference type="PANTHER" id="PTHR46889:SF4">
    <property type="entry name" value="TRANSPOSASE INSO FOR INSERTION SEQUENCE ELEMENT IS911B-RELATED"/>
    <property type="match status" value="1"/>
</dbReference>
<dbReference type="Proteomes" id="UP000564629">
    <property type="component" value="Unassembled WGS sequence"/>
</dbReference>
<comment type="function">
    <text evidence="1">Involved in the transposition of the insertion sequence.</text>
</comment>
<gene>
    <name evidence="3" type="ORF">HNR08_002014</name>
</gene>
<evidence type="ECO:0000313" key="4">
    <source>
        <dbReference type="Proteomes" id="UP000564629"/>
    </source>
</evidence>
<dbReference type="GO" id="GO:0015074">
    <property type="term" value="P:DNA integration"/>
    <property type="evidence" value="ECO:0007669"/>
    <property type="project" value="InterPro"/>
</dbReference>
<dbReference type="Pfam" id="PF13333">
    <property type="entry name" value="rve_2"/>
    <property type="match status" value="1"/>
</dbReference>
<dbReference type="SUPFAM" id="SSF53098">
    <property type="entry name" value="Ribonuclease H-like"/>
    <property type="match status" value="1"/>
</dbReference>
<evidence type="ECO:0000259" key="2">
    <source>
        <dbReference type="PROSITE" id="PS50994"/>
    </source>
</evidence>
<dbReference type="PANTHER" id="PTHR46889">
    <property type="entry name" value="TRANSPOSASE INSF FOR INSERTION SEQUENCE IS3B-RELATED"/>
    <property type="match status" value="1"/>
</dbReference>
<proteinExistence type="predicted"/>
<protein>
    <submittedName>
        <fullName evidence="3">Putative transposase</fullName>
    </submittedName>
</protein>
<sequence length="265" mass="29165">MTDAALSEVIAVEHAANYGVYGARKMWKHLHRLGHTVARCTVERLMRAGGLHGVVRGRSKRTTIPGEDGIRAGDLVNRAFSATAPNELWVADFTYVRTWSGFAYVAFVIDVFSRMIVGWKADTNMRAALVTDTLEMATWARGRAGITDLTGLIHHSDAGSQYVSLALTERLAALGIRASIGTVADAYDNALAESTIGLFKTELIRRRGPWRTLDDVEIATLEWVDWFNNRRLHTELGDIPGPYPRFLDTGCDYAAIGSVAARRAS</sequence>
<dbReference type="InterPro" id="IPR012337">
    <property type="entry name" value="RNaseH-like_sf"/>
</dbReference>
<feature type="domain" description="Integrase catalytic" evidence="2">
    <location>
        <begin position="81"/>
        <end position="248"/>
    </location>
</feature>
<dbReference type="InterPro" id="IPR001584">
    <property type="entry name" value="Integrase_cat-core"/>
</dbReference>
<dbReference type="Pfam" id="PF00665">
    <property type="entry name" value="rve"/>
    <property type="match status" value="1"/>
</dbReference>
<dbReference type="Gene3D" id="3.30.420.10">
    <property type="entry name" value="Ribonuclease H-like superfamily/Ribonuclease H"/>
    <property type="match status" value="1"/>
</dbReference>
<dbReference type="AlphaFoldDB" id="A0A7W8SE17"/>
<dbReference type="PROSITE" id="PS50994">
    <property type="entry name" value="INTEGRASE"/>
    <property type="match status" value="1"/>
</dbReference>
<organism evidence="3 4">
    <name type="scientific">Cellulomonas hominis</name>
    <dbReference type="NCBI Taxonomy" id="156981"/>
    <lineage>
        <taxon>Bacteria</taxon>
        <taxon>Bacillati</taxon>
        <taxon>Actinomycetota</taxon>
        <taxon>Actinomycetes</taxon>
        <taxon>Micrococcales</taxon>
        <taxon>Cellulomonadaceae</taxon>
        <taxon>Cellulomonas</taxon>
    </lineage>
</organism>